<dbReference type="Proteomes" id="UP000275267">
    <property type="component" value="Unassembled WGS sequence"/>
</dbReference>
<name>A0A3L6T5K6_PANMI</name>
<evidence type="ECO:0000313" key="3">
    <source>
        <dbReference type="Proteomes" id="UP000275267"/>
    </source>
</evidence>
<protein>
    <submittedName>
        <fullName evidence="2">Uncharacterized protein</fullName>
    </submittedName>
</protein>
<feature type="region of interest" description="Disordered" evidence="1">
    <location>
        <begin position="1"/>
        <end position="69"/>
    </location>
</feature>
<keyword evidence="3" id="KW-1185">Reference proteome</keyword>
<reference evidence="3" key="1">
    <citation type="journal article" date="2019" name="Nat. Commun.">
        <title>The genome of broomcorn millet.</title>
        <authorList>
            <person name="Zou C."/>
            <person name="Miki D."/>
            <person name="Li D."/>
            <person name="Tang Q."/>
            <person name="Xiao L."/>
            <person name="Rajput S."/>
            <person name="Deng P."/>
            <person name="Jia W."/>
            <person name="Huang R."/>
            <person name="Zhang M."/>
            <person name="Sun Y."/>
            <person name="Hu J."/>
            <person name="Fu X."/>
            <person name="Schnable P.S."/>
            <person name="Li F."/>
            <person name="Zhang H."/>
            <person name="Feng B."/>
            <person name="Zhu X."/>
            <person name="Liu R."/>
            <person name="Schnable J.C."/>
            <person name="Zhu J.-K."/>
            <person name="Zhang H."/>
        </authorList>
    </citation>
    <scope>NUCLEOTIDE SEQUENCE [LARGE SCALE GENOMIC DNA]</scope>
</reference>
<comment type="caution">
    <text evidence="2">The sequence shown here is derived from an EMBL/GenBank/DDBJ whole genome shotgun (WGS) entry which is preliminary data.</text>
</comment>
<evidence type="ECO:0000313" key="2">
    <source>
        <dbReference type="EMBL" id="RLN30888.1"/>
    </source>
</evidence>
<gene>
    <name evidence="2" type="ORF">C2845_PM05G15460</name>
</gene>
<dbReference type="EMBL" id="PQIB02000003">
    <property type="protein sequence ID" value="RLN30888.1"/>
    <property type="molecule type" value="Genomic_DNA"/>
</dbReference>
<organism evidence="2 3">
    <name type="scientific">Panicum miliaceum</name>
    <name type="common">Proso millet</name>
    <name type="synonym">Broomcorn millet</name>
    <dbReference type="NCBI Taxonomy" id="4540"/>
    <lineage>
        <taxon>Eukaryota</taxon>
        <taxon>Viridiplantae</taxon>
        <taxon>Streptophyta</taxon>
        <taxon>Embryophyta</taxon>
        <taxon>Tracheophyta</taxon>
        <taxon>Spermatophyta</taxon>
        <taxon>Magnoliopsida</taxon>
        <taxon>Liliopsida</taxon>
        <taxon>Poales</taxon>
        <taxon>Poaceae</taxon>
        <taxon>PACMAD clade</taxon>
        <taxon>Panicoideae</taxon>
        <taxon>Panicodae</taxon>
        <taxon>Paniceae</taxon>
        <taxon>Panicinae</taxon>
        <taxon>Panicum</taxon>
        <taxon>Panicum sect. Panicum</taxon>
    </lineage>
</organism>
<sequence>MTAAGRFLLQWEDRRGEGARDGDGTTAADMMNADRQPSARRPRYLQARGASGRRHGCGARAAEDGVHGG</sequence>
<proteinExistence type="predicted"/>
<feature type="compositionally biased region" description="Basic and acidic residues" evidence="1">
    <location>
        <begin position="11"/>
        <end position="23"/>
    </location>
</feature>
<accession>A0A3L6T5K6</accession>
<dbReference type="AlphaFoldDB" id="A0A3L6T5K6"/>
<evidence type="ECO:0000256" key="1">
    <source>
        <dbReference type="SAM" id="MobiDB-lite"/>
    </source>
</evidence>